<dbReference type="EMBL" id="BJON01000005">
    <property type="protein sequence ID" value="GED67553.1"/>
    <property type="molecule type" value="Genomic_DNA"/>
</dbReference>
<evidence type="ECO:0000256" key="9">
    <source>
        <dbReference type="PROSITE-ProRule" id="PRU01248"/>
    </source>
</evidence>
<reference evidence="13" key="2">
    <citation type="submission" date="2015-07" db="EMBL/GenBank/DDBJ databases">
        <title>MeaNS - Measles Nucleotide Surveillance Program.</title>
        <authorList>
            <person name="Tran T."/>
            <person name="Druce J."/>
        </authorList>
    </citation>
    <scope>NUCLEOTIDE SEQUENCE</scope>
    <source>
        <strain evidence="13">DSM 9887</strain>
    </source>
</reference>
<proteinExistence type="predicted"/>
<dbReference type="GO" id="GO:0003677">
    <property type="term" value="F:DNA binding"/>
    <property type="evidence" value="ECO:0007669"/>
    <property type="project" value="UniProtKB-UniRule"/>
</dbReference>
<reference evidence="14" key="1">
    <citation type="submission" date="2015-07" db="EMBL/GenBank/DDBJ databases">
        <title>Genome sequencing project for genomic taxonomy and phylogenomics of Bacillus-like bacteria.</title>
        <authorList>
            <person name="Liu B."/>
            <person name="Wang J."/>
            <person name="Zhu Y."/>
            <person name="Liu G."/>
            <person name="Chen Q."/>
            <person name="Chen Z."/>
            <person name="Lan J."/>
            <person name="Che J."/>
            <person name="Ge C."/>
            <person name="Shi H."/>
            <person name="Pan Z."/>
            <person name="Liu X."/>
        </authorList>
    </citation>
    <scope>NUCLEOTIDE SEQUENCE [LARGE SCALE GENOMIC DNA]</scope>
    <source>
        <strain evidence="14">DSM 9887</strain>
    </source>
</reference>
<dbReference type="GO" id="GO:0006310">
    <property type="term" value="P:DNA recombination"/>
    <property type="evidence" value="ECO:0007669"/>
    <property type="project" value="UniProtKB-KW"/>
</dbReference>
<evidence type="ECO:0000259" key="11">
    <source>
        <dbReference type="PROSITE" id="PS51900"/>
    </source>
</evidence>
<evidence type="ECO:0000313" key="14">
    <source>
        <dbReference type="Proteomes" id="UP000036834"/>
    </source>
</evidence>
<dbReference type="InterPro" id="IPR050090">
    <property type="entry name" value="Tyrosine_recombinase_XerCD"/>
</dbReference>
<evidence type="ECO:0000256" key="3">
    <source>
        <dbReference type="ARBA" id="ARBA00022618"/>
    </source>
</evidence>
<dbReference type="InterPro" id="IPR004107">
    <property type="entry name" value="Integrase_SAM-like_N"/>
</dbReference>
<keyword evidence="15" id="KW-1185">Reference proteome</keyword>
<comment type="subcellular location">
    <subcellularLocation>
        <location evidence="1">Cytoplasm</location>
    </subcellularLocation>
</comment>
<dbReference type="GO" id="GO:0051301">
    <property type="term" value="P:cell division"/>
    <property type="evidence" value="ECO:0007669"/>
    <property type="project" value="UniProtKB-KW"/>
</dbReference>
<reference evidence="12 15" key="3">
    <citation type="submission" date="2019-06" db="EMBL/GenBank/DDBJ databases">
        <title>Whole genome shotgun sequence of Brevibacillus reuszeri NBRC 15719.</title>
        <authorList>
            <person name="Hosoyama A."/>
            <person name="Uohara A."/>
            <person name="Ohji S."/>
            <person name="Ichikawa N."/>
        </authorList>
    </citation>
    <scope>NUCLEOTIDE SEQUENCE [LARGE SCALE GENOMIC DNA]</scope>
    <source>
        <strain evidence="12 15">NBRC 15719</strain>
    </source>
</reference>
<evidence type="ECO:0000259" key="10">
    <source>
        <dbReference type="PROSITE" id="PS51898"/>
    </source>
</evidence>
<evidence type="ECO:0000256" key="1">
    <source>
        <dbReference type="ARBA" id="ARBA00004496"/>
    </source>
</evidence>
<dbReference type="STRING" id="54915.ADS79_24310"/>
<comment type="caution">
    <text evidence="13">The sequence shown here is derived from an EMBL/GenBank/DDBJ whole genome shotgun (WGS) entry which is preliminary data.</text>
</comment>
<dbReference type="Gene3D" id="1.10.443.10">
    <property type="entry name" value="Intergrase catalytic core"/>
    <property type="match status" value="1"/>
</dbReference>
<evidence type="ECO:0000256" key="7">
    <source>
        <dbReference type="ARBA" id="ARBA00023172"/>
    </source>
</evidence>
<dbReference type="GO" id="GO:0015074">
    <property type="term" value="P:DNA integration"/>
    <property type="evidence" value="ECO:0007669"/>
    <property type="project" value="UniProtKB-KW"/>
</dbReference>
<dbReference type="Pfam" id="PF02899">
    <property type="entry name" value="Phage_int_SAM_1"/>
    <property type="match status" value="1"/>
</dbReference>
<organism evidence="13 14">
    <name type="scientific">Brevibacillus reuszeri</name>
    <dbReference type="NCBI Taxonomy" id="54915"/>
    <lineage>
        <taxon>Bacteria</taxon>
        <taxon>Bacillati</taxon>
        <taxon>Bacillota</taxon>
        <taxon>Bacilli</taxon>
        <taxon>Bacillales</taxon>
        <taxon>Paenibacillaceae</taxon>
        <taxon>Brevibacillus</taxon>
    </lineage>
</organism>
<dbReference type="PANTHER" id="PTHR30349">
    <property type="entry name" value="PHAGE INTEGRASE-RELATED"/>
    <property type="match status" value="1"/>
</dbReference>
<dbReference type="Proteomes" id="UP000319578">
    <property type="component" value="Unassembled WGS sequence"/>
</dbReference>
<dbReference type="SUPFAM" id="SSF56349">
    <property type="entry name" value="DNA breaking-rejoining enzymes"/>
    <property type="match status" value="1"/>
</dbReference>
<evidence type="ECO:0000256" key="4">
    <source>
        <dbReference type="ARBA" id="ARBA00022829"/>
    </source>
</evidence>
<dbReference type="InterPro" id="IPR011010">
    <property type="entry name" value="DNA_brk_join_enz"/>
</dbReference>
<name>A0A0K9YUK6_9BACL</name>
<sequence>MLLKNVVQSFIQYLSSIGRSEETITGYQKDLHSFIRFLEDKYNCDIYIDEVTTNDIEDFLLYLKEARNYAPASRSRNLHTLRSFFTYAYKKELVARNVALSVERVSLQRKERTYLTESEAELLIHKIDHALIRLVVRVLYMTGLRISECLHLTLDDVDLDNRVIHVKAGKGNKDRTIPISDRLLPHLEAYIQDDRPVTGSAIYFCTQKTGKLSPVYVNKVISEAVQKLGWKKKVTAHILRHSFASQLVKKDVNLVHIQKLLGHSSLNVTSIYTHTDLTQLTKAINTL</sequence>
<evidence type="ECO:0000313" key="15">
    <source>
        <dbReference type="Proteomes" id="UP000319578"/>
    </source>
</evidence>
<dbReference type="InterPro" id="IPR044068">
    <property type="entry name" value="CB"/>
</dbReference>
<dbReference type="PATRIC" id="fig|54915.3.peg.4004"/>
<keyword evidence="5" id="KW-0229">DNA integration</keyword>
<evidence type="ECO:0000256" key="8">
    <source>
        <dbReference type="ARBA" id="ARBA00023306"/>
    </source>
</evidence>
<keyword evidence="7" id="KW-0233">DNA recombination</keyword>
<dbReference type="Pfam" id="PF00589">
    <property type="entry name" value="Phage_integrase"/>
    <property type="match status" value="1"/>
</dbReference>
<keyword evidence="8" id="KW-0131">Cell cycle</keyword>
<dbReference type="PANTHER" id="PTHR30349:SF77">
    <property type="entry name" value="TYROSINE RECOMBINASE XERC"/>
    <property type="match status" value="1"/>
</dbReference>
<feature type="domain" description="Tyr recombinase" evidence="10">
    <location>
        <begin position="110"/>
        <end position="285"/>
    </location>
</feature>
<evidence type="ECO:0000313" key="13">
    <source>
        <dbReference type="EMBL" id="KNB71870.1"/>
    </source>
</evidence>
<evidence type="ECO:0000256" key="5">
    <source>
        <dbReference type="ARBA" id="ARBA00022908"/>
    </source>
</evidence>
<dbReference type="PROSITE" id="PS51900">
    <property type="entry name" value="CB"/>
    <property type="match status" value="1"/>
</dbReference>
<dbReference type="InterPro" id="IPR013762">
    <property type="entry name" value="Integrase-like_cat_sf"/>
</dbReference>
<dbReference type="GO" id="GO:0005737">
    <property type="term" value="C:cytoplasm"/>
    <property type="evidence" value="ECO:0007669"/>
    <property type="project" value="UniProtKB-SubCell"/>
</dbReference>
<protein>
    <submittedName>
        <fullName evidence="12 13">Recombinase</fullName>
    </submittedName>
</protein>
<keyword evidence="2" id="KW-0963">Cytoplasm</keyword>
<dbReference type="Proteomes" id="UP000036834">
    <property type="component" value="Unassembled WGS sequence"/>
</dbReference>
<evidence type="ECO:0000256" key="2">
    <source>
        <dbReference type="ARBA" id="ARBA00022490"/>
    </source>
</evidence>
<accession>A0A0K9YUK6</accession>
<gene>
    <name evidence="12" type="primary">xerD_2</name>
    <name evidence="13" type="ORF">ADS79_24310</name>
    <name evidence="12" type="ORF">BRE01_12550</name>
</gene>
<dbReference type="GO" id="GO:0007059">
    <property type="term" value="P:chromosome segregation"/>
    <property type="evidence" value="ECO:0007669"/>
    <property type="project" value="UniProtKB-KW"/>
</dbReference>
<dbReference type="OrthoDB" id="9801717at2"/>
<dbReference type="AlphaFoldDB" id="A0A0K9YUK6"/>
<feature type="domain" description="Core-binding (CB)" evidence="11">
    <location>
        <begin position="1"/>
        <end position="89"/>
    </location>
</feature>
<keyword evidence="4" id="KW-0159">Chromosome partition</keyword>
<dbReference type="InterPro" id="IPR010998">
    <property type="entry name" value="Integrase_recombinase_N"/>
</dbReference>
<dbReference type="PROSITE" id="PS51898">
    <property type="entry name" value="TYR_RECOMBINASE"/>
    <property type="match status" value="1"/>
</dbReference>
<dbReference type="InterPro" id="IPR002104">
    <property type="entry name" value="Integrase_catalytic"/>
</dbReference>
<evidence type="ECO:0000256" key="6">
    <source>
        <dbReference type="ARBA" id="ARBA00023125"/>
    </source>
</evidence>
<dbReference type="RefSeq" id="WP_049740912.1">
    <property type="nucleotide sequence ID" value="NZ_BJON01000005.1"/>
</dbReference>
<dbReference type="EMBL" id="LGIQ01000009">
    <property type="protein sequence ID" value="KNB71870.1"/>
    <property type="molecule type" value="Genomic_DNA"/>
</dbReference>
<dbReference type="Gene3D" id="1.10.150.130">
    <property type="match status" value="1"/>
</dbReference>
<keyword evidence="3" id="KW-0132">Cell division</keyword>
<evidence type="ECO:0000313" key="12">
    <source>
        <dbReference type="EMBL" id="GED67553.1"/>
    </source>
</evidence>
<keyword evidence="6 9" id="KW-0238">DNA-binding</keyword>